<name>A0A3Q2YXY8_HIPCM</name>
<keyword evidence="5" id="KW-0805">Transcription regulation</keyword>
<dbReference type="PROSITE" id="PS01359">
    <property type="entry name" value="ZF_PHD_1"/>
    <property type="match status" value="1"/>
</dbReference>
<evidence type="ECO:0000256" key="1">
    <source>
        <dbReference type="ARBA" id="ARBA00004123"/>
    </source>
</evidence>
<dbReference type="InterPro" id="IPR013083">
    <property type="entry name" value="Znf_RING/FYVE/PHD"/>
</dbReference>
<dbReference type="InterPro" id="IPR009072">
    <property type="entry name" value="Histone-fold"/>
</dbReference>
<dbReference type="GO" id="GO:0000122">
    <property type="term" value="P:negative regulation of transcription by RNA polymerase II"/>
    <property type="evidence" value="ECO:0007669"/>
    <property type="project" value="UniProtKB-ARBA"/>
</dbReference>
<keyword evidence="4" id="KW-0862">Zinc</keyword>
<feature type="compositionally biased region" description="Basic residues" evidence="13">
    <location>
        <begin position="515"/>
        <end position="526"/>
    </location>
</feature>
<dbReference type="Pfam" id="PF07524">
    <property type="entry name" value="Bromo_TP"/>
    <property type="match status" value="1"/>
</dbReference>
<dbReference type="GO" id="GO:0002039">
    <property type="term" value="F:p53 binding"/>
    <property type="evidence" value="ECO:0007669"/>
    <property type="project" value="TreeGrafter"/>
</dbReference>
<dbReference type="Gene3D" id="1.10.20.10">
    <property type="entry name" value="Histone, subunit A"/>
    <property type="match status" value="1"/>
</dbReference>
<dbReference type="CDD" id="cd15522">
    <property type="entry name" value="PHD_TAF3"/>
    <property type="match status" value="1"/>
</dbReference>
<dbReference type="GO" id="GO:0005669">
    <property type="term" value="C:transcription factor TFIID complex"/>
    <property type="evidence" value="ECO:0007669"/>
    <property type="project" value="TreeGrafter"/>
</dbReference>
<feature type="compositionally biased region" description="Basic and acidic residues" evidence="13">
    <location>
        <begin position="356"/>
        <end position="399"/>
    </location>
</feature>
<feature type="compositionally biased region" description="Low complexity" evidence="13">
    <location>
        <begin position="243"/>
        <end position="259"/>
    </location>
</feature>
<evidence type="ECO:0000256" key="11">
    <source>
        <dbReference type="ARBA" id="ARBA00076309"/>
    </source>
</evidence>
<keyword evidence="3 12" id="KW-0863">Zinc-finger</keyword>
<dbReference type="GO" id="GO:0045944">
    <property type="term" value="P:positive regulation of transcription by RNA polymerase II"/>
    <property type="evidence" value="ECO:0007669"/>
    <property type="project" value="TreeGrafter"/>
</dbReference>
<dbReference type="FunFam" id="1.10.20.10:FF:000056">
    <property type="entry name" value="Transcription initiation factor TFIID subunit 3"/>
    <property type="match status" value="1"/>
</dbReference>
<evidence type="ECO:0000256" key="5">
    <source>
        <dbReference type="ARBA" id="ARBA00023015"/>
    </source>
</evidence>
<feature type="region of interest" description="Disordered" evidence="13">
    <location>
        <begin position="243"/>
        <end position="327"/>
    </location>
</feature>
<reference evidence="15" key="1">
    <citation type="submission" date="2025-08" db="UniProtKB">
        <authorList>
            <consortium name="Ensembl"/>
        </authorList>
    </citation>
    <scope>IDENTIFICATION</scope>
</reference>
<evidence type="ECO:0000256" key="8">
    <source>
        <dbReference type="ARBA" id="ARBA00057922"/>
    </source>
</evidence>
<dbReference type="GO" id="GO:0008270">
    <property type="term" value="F:zinc ion binding"/>
    <property type="evidence" value="ECO:0007669"/>
    <property type="project" value="UniProtKB-KW"/>
</dbReference>
<evidence type="ECO:0000259" key="14">
    <source>
        <dbReference type="PROSITE" id="PS50016"/>
    </source>
</evidence>
<dbReference type="SUPFAM" id="SSF57903">
    <property type="entry name" value="FYVE/PHD zinc finger"/>
    <property type="match status" value="1"/>
</dbReference>
<evidence type="ECO:0000256" key="13">
    <source>
        <dbReference type="SAM" id="MobiDB-lite"/>
    </source>
</evidence>
<dbReference type="InterPro" id="IPR019787">
    <property type="entry name" value="Znf_PHD-finger"/>
</dbReference>
<dbReference type="InterPro" id="IPR006565">
    <property type="entry name" value="BTP"/>
</dbReference>
<evidence type="ECO:0000313" key="15">
    <source>
        <dbReference type="Ensembl" id="ENSHCOP00000023064.1"/>
    </source>
</evidence>
<evidence type="ECO:0000256" key="6">
    <source>
        <dbReference type="ARBA" id="ARBA00023163"/>
    </source>
</evidence>
<evidence type="ECO:0000256" key="4">
    <source>
        <dbReference type="ARBA" id="ARBA00022833"/>
    </source>
</evidence>
<dbReference type="Proteomes" id="UP000264820">
    <property type="component" value="Unplaced"/>
</dbReference>
<feature type="region of interest" description="Disordered" evidence="13">
    <location>
        <begin position="502"/>
        <end position="551"/>
    </location>
</feature>
<keyword evidence="16" id="KW-1185">Reference proteome</keyword>
<comment type="function">
    <text evidence="8">The TFIID basal transcription factor complex plays a major role in the initiation of RNA polymerase II (Pol II)-dependent transcription. TFIID recognizes and binds promoters with or without a TATA box via its subunit TBP, a TATA-box-binding protein, and promotes assembly of the pre-initiation complex (PIC). The TFIID complex consists of TBP and TBP-associated factors (TAFs), including TAF1, TAF2, TAF3, TAF4, TAF5, TAF6, TAF7, TAF8, TAF9, TAF10, TAF11, TAF12 and TAF13. The TFIID complex structure can be divided into 3 modules TFIID-A, TFIID-B, and TFIID-C. TAF3 forms the TFIID-A module together with TAF5 and TBP. Required in complex with TBPL2 for the differentiation of myoblasts into myocytes. The TAF3-TBPL2 complex replaces TFIID at specific promoters at an early stage in the differentiation process.</text>
</comment>
<dbReference type="Pfam" id="PF00628">
    <property type="entry name" value="PHD"/>
    <property type="match status" value="1"/>
</dbReference>
<feature type="region of interest" description="Disordered" evidence="13">
    <location>
        <begin position="342"/>
        <end position="476"/>
    </location>
</feature>
<keyword evidence="6" id="KW-0804">Transcription</keyword>
<dbReference type="SMART" id="SM00249">
    <property type="entry name" value="PHD"/>
    <property type="match status" value="1"/>
</dbReference>
<dbReference type="PANTHER" id="PTHR46452">
    <property type="entry name" value="TRANSCRIPTION INITIATION FACTOR TFIID SUBUNIT 3"/>
    <property type="match status" value="1"/>
</dbReference>
<evidence type="ECO:0000256" key="7">
    <source>
        <dbReference type="ARBA" id="ARBA00023242"/>
    </source>
</evidence>
<feature type="compositionally biased region" description="Basic and acidic residues" evidence="13">
    <location>
        <begin position="443"/>
        <end position="468"/>
    </location>
</feature>
<feature type="domain" description="PHD-type" evidence="14">
    <location>
        <begin position="590"/>
        <end position="640"/>
    </location>
</feature>
<sequence length="654" mass="73422">MCESYGRSLLRVSVAQICQALGWDAVQLTACDLLADVLQRYIQQMGRVCHRYSELYGRTDPVLDDVSQAFRLLGVSLSELDDYVNNLEPVAFPQQLPTFPVGKNNVLQFPQPGALLAEERKEEIPDYMPPLVSLQEEEEEEEEEGLPAMGTSAEAMQVAVEEDEEDFDEDETAQSKTDGVHKLPLSVLSERMGKENIHVRHNVDGKEPDGGPFLKAAPDNGAIEDSISTVIAKACLERRPDPFAFSSGSDSDSNDFSGPRRLTIMEPAAARAPPGAGPLQLGPGKWTLDDSIDEVIRKVHQGGPSPRPPNRQRYVSSGSASPPTPEPLLKVFQEKAKLSALDVKKKLKSKLRKKEKPRDKEREKDKSKLKEKNKDKSKSKDLSKDGKVLWKDFGLKEDQLLAQRDFAPPEGAVVKLKTRDGEGAGGGGGGPKKDKDKHKDKKKDREKGKKEKEKKDKGKDRSRDERHKQGPLAPVVALGELPALFGPSSCQRLPPVTPALMPALQDAKSKEKDKKKDKKEKKKKKERERAKEKEEKRKEKERDKDKREKEKDKERLRLEKVFFFFIMPVRSVVTETVSTYVIRDESGNQIWICPGCDKPDDGSPMIGCDDCDDWYHWVCVGIVAAPPADQQWFCVKCSSKKKDKKHKKKKHKPH</sequence>
<dbReference type="Ensembl" id="ENSHCOT00000014923.1">
    <property type="protein sequence ID" value="ENSHCOP00000023064.1"/>
    <property type="gene ID" value="ENSHCOG00000011307.1"/>
</dbReference>
<dbReference type="PROSITE" id="PS50016">
    <property type="entry name" value="ZF_PHD_2"/>
    <property type="match status" value="1"/>
</dbReference>
<dbReference type="GO" id="GO:1901797">
    <property type="term" value="P:negative regulation of signal transduction by p53 class mediator"/>
    <property type="evidence" value="ECO:0007669"/>
    <property type="project" value="UniProtKB-ARBA"/>
</dbReference>
<dbReference type="STRING" id="109280.ENSHCOP00000023064"/>
<feature type="compositionally biased region" description="Basic residues" evidence="13">
    <location>
        <begin position="345"/>
        <end position="355"/>
    </location>
</feature>
<protein>
    <recommendedName>
        <fullName evidence="10">Transcription initiation factor TFIID subunit 3</fullName>
    </recommendedName>
    <alternativeName>
        <fullName evidence="11">TBP-associated factor 3</fullName>
    </alternativeName>
</protein>
<evidence type="ECO:0000313" key="16">
    <source>
        <dbReference type="Proteomes" id="UP000264820"/>
    </source>
</evidence>
<dbReference type="InterPro" id="IPR011011">
    <property type="entry name" value="Znf_FYVE_PHD"/>
</dbReference>
<comment type="subcellular location">
    <subcellularLocation>
        <location evidence="1">Nucleus</location>
    </subcellularLocation>
</comment>
<dbReference type="GO" id="GO:0140416">
    <property type="term" value="F:transcription regulator inhibitor activity"/>
    <property type="evidence" value="ECO:0007669"/>
    <property type="project" value="UniProtKB-ARBA"/>
</dbReference>
<dbReference type="SMART" id="SM00576">
    <property type="entry name" value="BTP"/>
    <property type="match status" value="1"/>
</dbReference>
<reference evidence="15" key="2">
    <citation type="submission" date="2025-09" db="UniProtKB">
        <authorList>
            <consortium name="Ensembl"/>
        </authorList>
    </citation>
    <scope>IDENTIFICATION</scope>
</reference>
<feature type="compositionally biased region" description="Low complexity" evidence="13">
    <location>
        <begin position="267"/>
        <end position="284"/>
    </location>
</feature>
<evidence type="ECO:0000256" key="3">
    <source>
        <dbReference type="ARBA" id="ARBA00022771"/>
    </source>
</evidence>
<dbReference type="Gene3D" id="3.30.40.10">
    <property type="entry name" value="Zinc/RING finger domain, C3HC4 (zinc finger)"/>
    <property type="match status" value="1"/>
</dbReference>
<dbReference type="InterPro" id="IPR019786">
    <property type="entry name" value="Zinc_finger_PHD-type_CS"/>
</dbReference>
<evidence type="ECO:0000256" key="12">
    <source>
        <dbReference type="PROSITE-ProRule" id="PRU00146"/>
    </source>
</evidence>
<dbReference type="GO" id="GO:0006366">
    <property type="term" value="P:transcription by RNA polymerase II"/>
    <property type="evidence" value="ECO:0007669"/>
    <property type="project" value="UniProtKB-ARBA"/>
</dbReference>
<evidence type="ECO:0000256" key="2">
    <source>
        <dbReference type="ARBA" id="ARBA00022723"/>
    </source>
</evidence>
<proteinExistence type="inferred from homology"/>
<dbReference type="GO" id="GO:0046982">
    <property type="term" value="F:protein heterodimerization activity"/>
    <property type="evidence" value="ECO:0007669"/>
    <property type="project" value="InterPro"/>
</dbReference>
<dbReference type="AlphaFoldDB" id="A0A3Q2YXY8"/>
<evidence type="ECO:0000256" key="9">
    <source>
        <dbReference type="ARBA" id="ARBA00060873"/>
    </source>
</evidence>
<dbReference type="FunFam" id="3.30.40.10:FF:000317">
    <property type="entry name" value="transcription initiation factor TFIID subunit 3"/>
    <property type="match status" value="1"/>
</dbReference>
<keyword evidence="2" id="KW-0479">Metal-binding</keyword>
<evidence type="ECO:0000256" key="10">
    <source>
        <dbReference type="ARBA" id="ARBA00068909"/>
    </source>
</evidence>
<dbReference type="PANTHER" id="PTHR46452:SF1">
    <property type="entry name" value="TRANSCRIPTION INITIATION FACTOR TFIID SUBUNIT 3"/>
    <property type="match status" value="1"/>
</dbReference>
<dbReference type="InterPro" id="IPR001965">
    <property type="entry name" value="Znf_PHD"/>
</dbReference>
<keyword evidence="7" id="KW-0539">Nucleus</keyword>
<dbReference type="OMA" id="GAGQDKM"/>
<dbReference type="GeneTree" id="ENSGT00710000106806"/>
<dbReference type="CDD" id="cd22916">
    <property type="entry name" value="HFD_TAF3"/>
    <property type="match status" value="1"/>
</dbReference>
<organism evidence="15 16">
    <name type="scientific">Hippocampus comes</name>
    <name type="common">Tiger tail seahorse</name>
    <dbReference type="NCBI Taxonomy" id="109280"/>
    <lineage>
        <taxon>Eukaryota</taxon>
        <taxon>Metazoa</taxon>
        <taxon>Chordata</taxon>
        <taxon>Craniata</taxon>
        <taxon>Vertebrata</taxon>
        <taxon>Euteleostomi</taxon>
        <taxon>Actinopterygii</taxon>
        <taxon>Neopterygii</taxon>
        <taxon>Teleostei</taxon>
        <taxon>Neoteleostei</taxon>
        <taxon>Acanthomorphata</taxon>
        <taxon>Syngnathiaria</taxon>
        <taxon>Syngnathiformes</taxon>
        <taxon>Syngnathoidei</taxon>
        <taxon>Syngnathidae</taxon>
        <taxon>Hippocampus</taxon>
    </lineage>
</organism>
<accession>A0A3Q2YXY8</accession>
<feature type="compositionally biased region" description="Basic and acidic residues" evidence="13">
    <location>
        <begin position="527"/>
        <end position="551"/>
    </location>
</feature>
<comment type="similarity">
    <text evidence="9">Belongs to the TAF3 family.</text>
</comment>